<evidence type="ECO:0000256" key="1">
    <source>
        <dbReference type="SAM" id="MobiDB-lite"/>
    </source>
</evidence>
<organism evidence="2 3">
    <name type="scientific">Fistulina hepatica ATCC 64428</name>
    <dbReference type="NCBI Taxonomy" id="1128425"/>
    <lineage>
        <taxon>Eukaryota</taxon>
        <taxon>Fungi</taxon>
        <taxon>Dikarya</taxon>
        <taxon>Basidiomycota</taxon>
        <taxon>Agaricomycotina</taxon>
        <taxon>Agaricomycetes</taxon>
        <taxon>Agaricomycetidae</taxon>
        <taxon>Agaricales</taxon>
        <taxon>Fistulinaceae</taxon>
        <taxon>Fistulina</taxon>
    </lineage>
</organism>
<dbReference type="Proteomes" id="UP000054144">
    <property type="component" value="Unassembled WGS sequence"/>
</dbReference>
<feature type="region of interest" description="Disordered" evidence="1">
    <location>
        <begin position="671"/>
        <end position="691"/>
    </location>
</feature>
<dbReference type="OrthoDB" id="2590590at2759"/>
<name>A0A0D6ZZA8_9AGAR</name>
<feature type="compositionally biased region" description="Acidic residues" evidence="1">
    <location>
        <begin position="678"/>
        <end position="691"/>
    </location>
</feature>
<dbReference type="EMBL" id="KN882151">
    <property type="protein sequence ID" value="KIY42878.1"/>
    <property type="molecule type" value="Genomic_DNA"/>
</dbReference>
<keyword evidence="3" id="KW-1185">Reference proteome</keyword>
<feature type="region of interest" description="Disordered" evidence="1">
    <location>
        <begin position="1"/>
        <end position="26"/>
    </location>
</feature>
<feature type="region of interest" description="Disordered" evidence="1">
    <location>
        <begin position="610"/>
        <end position="641"/>
    </location>
</feature>
<feature type="compositionally biased region" description="Low complexity" evidence="1">
    <location>
        <begin position="617"/>
        <end position="632"/>
    </location>
</feature>
<proteinExistence type="predicted"/>
<accession>A0A0D6ZZA8</accession>
<protein>
    <submittedName>
        <fullName evidence="2">Uncharacterized protein</fullName>
    </submittedName>
</protein>
<sequence length="691" mass="76397">MDFDPNYVEQDRDVPTSSGDLPTYDDLAVQHGPNSRFGRWREWIEKRAAERYRDITPEERQRRRGRGWGNDDDLLQSIIPSLPFVCQKLKPTRAKMFNFGSRFLPHCTSPIRCLLPILNDRMLLIGHDNGLSVLDMYPRIWDERGGTTVRGPEEAEARLIWRGESVLQMSLLETETTPEGALCGVVLALTGPEGGLASDEGPPVLRMYNLASLVNLAQWAVRNKPLGAGCVNSDSEPQTSSYHSMLSPSRIPNPVSFPVHAGADRTPLSGRFPPSCGPMRTDSVLSDASSWAVVEDEAPVRWATDFVPLAAPGSRLAQASIQSYAIWKQDDKRADRGQLLAVATKTNVLLYETPRGERAFRFVKEFYTPMPAKSITFFQQNVSEVVRSLSENTFRLHRGHARTTSTQSMRPMEGELTRVSINYGTQLCLFVVFGKKAGWIRLADSAVGEFTLHDEEYASMQQQHAMSASASSSPGPRWIAPATCELPLGNTGSKGKGIGLATRKVYVLTRGRRTHILPRPLPSNSAMSPPLYAVAWRSAPTTVTARCDVRAEEPFLQLVALGEEGAAVQEVPLAFLAKGSRGRVPVGVQRELRVAEEELGAGDAAFLCEGGHWDTPSSSVQRSSSTRSGVSEESFDSVDTEDLVTRMQEEQGMYAWYRKDAEDWRVFWLGGPLSETAGDGDDDDDDNESRD</sequence>
<evidence type="ECO:0000313" key="3">
    <source>
        <dbReference type="Proteomes" id="UP000054144"/>
    </source>
</evidence>
<gene>
    <name evidence="2" type="ORF">FISHEDRAFT_68266</name>
</gene>
<reference evidence="2 3" key="1">
    <citation type="journal article" date="2015" name="Fungal Genet. Biol.">
        <title>Evolution of novel wood decay mechanisms in Agaricales revealed by the genome sequences of Fistulina hepatica and Cylindrobasidium torrendii.</title>
        <authorList>
            <person name="Floudas D."/>
            <person name="Held B.W."/>
            <person name="Riley R."/>
            <person name="Nagy L.G."/>
            <person name="Koehler G."/>
            <person name="Ransdell A.S."/>
            <person name="Younus H."/>
            <person name="Chow J."/>
            <person name="Chiniquy J."/>
            <person name="Lipzen A."/>
            <person name="Tritt A."/>
            <person name="Sun H."/>
            <person name="Haridas S."/>
            <person name="LaButti K."/>
            <person name="Ohm R.A."/>
            <person name="Kues U."/>
            <person name="Blanchette R.A."/>
            <person name="Grigoriev I.V."/>
            <person name="Minto R.E."/>
            <person name="Hibbett D.S."/>
        </authorList>
    </citation>
    <scope>NUCLEOTIDE SEQUENCE [LARGE SCALE GENOMIC DNA]</scope>
    <source>
        <strain evidence="2 3">ATCC 64428</strain>
    </source>
</reference>
<dbReference type="AlphaFoldDB" id="A0A0D6ZZA8"/>
<evidence type="ECO:0000313" key="2">
    <source>
        <dbReference type="EMBL" id="KIY42878.1"/>
    </source>
</evidence>